<feature type="region of interest" description="Disordered" evidence="1">
    <location>
        <begin position="532"/>
        <end position="567"/>
    </location>
</feature>
<feature type="region of interest" description="Disordered" evidence="1">
    <location>
        <begin position="962"/>
        <end position="1000"/>
    </location>
</feature>
<evidence type="ECO:0000256" key="1">
    <source>
        <dbReference type="SAM" id="MobiDB-lite"/>
    </source>
</evidence>
<dbReference type="InterPro" id="IPR037516">
    <property type="entry name" value="Tripartite_DENN"/>
</dbReference>
<feature type="compositionally biased region" description="Polar residues" evidence="1">
    <location>
        <begin position="534"/>
        <end position="547"/>
    </location>
</feature>
<evidence type="ECO:0000313" key="3">
    <source>
        <dbReference type="EMBL" id="OQR87154.1"/>
    </source>
</evidence>
<dbReference type="PANTHER" id="PTHR12296:SF21">
    <property type="entry name" value="DENN DOMAIN-CONTAINING PROTEIN 3"/>
    <property type="match status" value="1"/>
</dbReference>
<dbReference type="SMART" id="SM00799">
    <property type="entry name" value="DENN"/>
    <property type="match status" value="1"/>
</dbReference>
<dbReference type="GO" id="GO:0031410">
    <property type="term" value="C:cytoplasmic vesicle"/>
    <property type="evidence" value="ECO:0007669"/>
    <property type="project" value="TreeGrafter"/>
</dbReference>
<accession>A0A1V9YN94</accession>
<dbReference type="PANTHER" id="PTHR12296">
    <property type="entry name" value="DENN DOMAIN-CONTAINING PROTEIN 4"/>
    <property type="match status" value="1"/>
</dbReference>
<dbReference type="GO" id="GO:0032483">
    <property type="term" value="P:regulation of Rab protein signal transduction"/>
    <property type="evidence" value="ECO:0007669"/>
    <property type="project" value="TreeGrafter"/>
</dbReference>
<dbReference type="Gene3D" id="3.40.50.11500">
    <property type="match status" value="1"/>
</dbReference>
<dbReference type="STRING" id="1202772.A0A1V9YN94"/>
<reference evidence="3 4" key="1">
    <citation type="journal article" date="2014" name="Genome Biol. Evol.">
        <title>The secreted proteins of Achlya hypogyna and Thraustotheca clavata identify the ancestral oomycete secretome and reveal gene acquisitions by horizontal gene transfer.</title>
        <authorList>
            <person name="Misner I."/>
            <person name="Blouin N."/>
            <person name="Leonard G."/>
            <person name="Richards T.A."/>
            <person name="Lane C.E."/>
        </authorList>
    </citation>
    <scope>NUCLEOTIDE SEQUENCE [LARGE SCALE GENOMIC DNA]</scope>
    <source>
        <strain evidence="3 4">ATCC 48635</strain>
    </source>
</reference>
<dbReference type="OrthoDB" id="61040at2759"/>
<evidence type="ECO:0000313" key="4">
    <source>
        <dbReference type="Proteomes" id="UP000243579"/>
    </source>
</evidence>
<dbReference type="SUPFAM" id="SSF50156">
    <property type="entry name" value="PDZ domain-like"/>
    <property type="match status" value="1"/>
</dbReference>
<dbReference type="InterPro" id="IPR043153">
    <property type="entry name" value="DENN_C"/>
</dbReference>
<dbReference type="AlphaFoldDB" id="A0A1V9YN94"/>
<keyword evidence="4" id="KW-1185">Reference proteome</keyword>
<comment type="caution">
    <text evidence="3">The sequence shown here is derived from an EMBL/GenBank/DDBJ whole genome shotgun (WGS) entry which is preliminary data.</text>
</comment>
<dbReference type="Pfam" id="PF03456">
    <property type="entry name" value="uDENN"/>
    <property type="match status" value="1"/>
</dbReference>
<dbReference type="Gene3D" id="3.30.450.200">
    <property type="match status" value="1"/>
</dbReference>
<dbReference type="InterPro" id="IPR036034">
    <property type="entry name" value="PDZ_sf"/>
</dbReference>
<dbReference type="Proteomes" id="UP000243579">
    <property type="component" value="Unassembled WGS sequence"/>
</dbReference>
<dbReference type="EMBL" id="JNBR01001463">
    <property type="protein sequence ID" value="OQR87154.1"/>
    <property type="molecule type" value="Genomic_DNA"/>
</dbReference>
<feature type="compositionally biased region" description="Low complexity" evidence="1">
    <location>
        <begin position="548"/>
        <end position="566"/>
    </location>
</feature>
<dbReference type="InterPro" id="IPR001194">
    <property type="entry name" value="cDENN_dom"/>
</dbReference>
<dbReference type="InterPro" id="IPR051696">
    <property type="entry name" value="DENN_Domain_GEFs"/>
</dbReference>
<organism evidence="3 4">
    <name type="scientific">Achlya hypogyna</name>
    <name type="common">Oomycete</name>
    <name type="synonym">Protoachlya hypogyna</name>
    <dbReference type="NCBI Taxonomy" id="1202772"/>
    <lineage>
        <taxon>Eukaryota</taxon>
        <taxon>Sar</taxon>
        <taxon>Stramenopiles</taxon>
        <taxon>Oomycota</taxon>
        <taxon>Saprolegniomycetes</taxon>
        <taxon>Saprolegniales</taxon>
        <taxon>Achlyaceae</taxon>
        <taxon>Achlya</taxon>
    </lineage>
</organism>
<dbReference type="PROSITE" id="PS50211">
    <property type="entry name" value="DENN"/>
    <property type="match status" value="1"/>
</dbReference>
<feature type="domain" description="UDENN" evidence="2">
    <location>
        <begin position="7"/>
        <end position="422"/>
    </location>
</feature>
<gene>
    <name evidence="3" type="ORF">ACHHYP_09465</name>
</gene>
<name>A0A1V9YN94_ACHHY</name>
<sequence>MASPDMPELVEYFFVGVKTGVHEKLTFQYPTEGRAEDEYPANILMFMFPFTTSPLNGGVLPPPVYNTFVLTTSSGAALHGTSLCFHALSLPHDTAPMLTSLCFVSKWPFCVPFLKYLEQLAILGVHQGRQPPYIGVEKSLNNLFHEVPLPVRGHAGVIASIGDTDVLFKRYTMQDVPFEMDMEFLEYTFALLDASTLLHVLFHMLLEHSVLIVGVDSLFVTAVADTLRHLIFPLHWDHVFIPVVPPGVDMATLLDAPVPFLAGAHPLQLDGAVLPPSIVRVDVFEGRLTTAVDLPPLPDAAVALRERLEAVQKKNAPQLGRRLWERRVALQKALYSNNKGDLTYERGKLLCGSSALLRKITKSFTGMLGNLLVGHEHCCRGDVASYVRLKPAHQQAFFTAFADTNAFQSFLDAASSSDIRFVLEQQGASKSPLLSPQGLFCHAMAPDVPPLDAANDAPELQLRVMFPTLDVAAFGTPRARPFDDAIQLDDLDMPSRALVTTPESRATVFEWLDTWLSTSEKARVMQSVFRRSRTIGSQSPERSTASLSRTQSQSATKTSTSSPSRPWLKTPCSPFCTSKVTLRTIALEESLRSKAVDAIDQAYVDLIKVLGGCPSPHHVHDVRHVFTACLRAGPALGDIRNVAPYWRPFSQMLHELLKRGQVHEAVKWFSQVAAAKPAAPAAYGDAAPATVLEHELESLLFRIYATFSVGSLGLRLNPYGADNKGAQVSGFYDSASGPRQVRELDVIESINGRAMLNEPFPAVVRSLMDAPRPVTITLLRGMPAVEKLRSEPTPRLRPRRFVNDKFGWLHREGIRVTLLSDCTDCGHRLSHDELEQQQARATCPTCGSGVQPHFCVLHHDVPSEPYAYLSWPEMKERLEVFRGSSLTALLALDPLTYWNLFLKSLALDVDLREIFPMVSSPAPEEPPVAAASDLHALCEYVLRQASEPAMRQVAVRLLEELSVDNNNPADDPHKDDGSQATSSDDDSGPVSPRASHIATS</sequence>
<evidence type="ECO:0000259" key="2">
    <source>
        <dbReference type="PROSITE" id="PS50211"/>
    </source>
</evidence>
<dbReference type="Pfam" id="PF02141">
    <property type="entry name" value="DENN"/>
    <property type="match status" value="1"/>
</dbReference>
<dbReference type="InterPro" id="IPR005113">
    <property type="entry name" value="uDENN_dom"/>
</dbReference>
<proteinExistence type="predicted"/>
<protein>
    <recommendedName>
        <fullName evidence="2">UDENN domain-containing protein</fullName>
    </recommendedName>
</protein>